<dbReference type="EC" id="1.1.1.34" evidence="2"/>
<dbReference type="AlphaFoldDB" id="A0A4Z1T2A5"/>
<dbReference type="PROSITE" id="PS50065">
    <property type="entry name" value="HMG_COA_REDUCTASE_4"/>
    <property type="match status" value="1"/>
</dbReference>
<dbReference type="SUPFAM" id="SSF56542">
    <property type="entry name" value="Substrate-binding domain of HMG-CoA reductase"/>
    <property type="match status" value="1"/>
</dbReference>
<comment type="similarity">
    <text evidence="1">Belongs to the HMG-CoA reductase family.</text>
</comment>
<protein>
    <recommendedName>
        <fullName evidence="2">hydroxymethylglutaryl-CoA reductase (NADPH)</fullName>
        <ecNumber evidence="2">1.1.1.34</ecNumber>
    </recommendedName>
</protein>
<gene>
    <name evidence="4" type="ORF">GMRT_11484</name>
</gene>
<evidence type="ECO:0000313" key="5">
    <source>
        <dbReference type="Proteomes" id="UP000315496"/>
    </source>
</evidence>
<organism evidence="4 5">
    <name type="scientific">Giardia muris</name>
    <dbReference type="NCBI Taxonomy" id="5742"/>
    <lineage>
        <taxon>Eukaryota</taxon>
        <taxon>Metamonada</taxon>
        <taxon>Diplomonadida</taxon>
        <taxon>Hexamitidae</taxon>
        <taxon>Giardiinae</taxon>
        <taxon>Giardia</taxon>
    </lineage>
</organism>
<dbReference type="InterPro" id="IPR002202">
    <property type="entry name" value="HMG_CoA_Rdtase"/>
</dbReference>
<dbReference type="InterPro" id="IPR009023">
    <property type="entry name" value="HMG_CoA_Rdtase_NAD(P)-bd_sf"/>
</dbReference>
<evidence type="ECO:0000256" key="1">
    <source>
        <dbReference type="ARBA" id="ARBA00007661"/>
    </source>
</evidence>
<sequence length="389" mass="41753">MRSCTSSRERLEWLGSRLSPQALKAILSSNSDTLMTQVDALSENVIGLCVLPLSVVPDVLVDGEHICIPMSTEEPSVVAACAHAAKIYGLGNGITTKAPPISYMVGQLIFHKPQDLLLKPLDLETLRLTILKVASTSIPSMLTRGNGLVFVRMNTHDTCYIIEIGLDCVDAMGANVMNTLLEAIKPFILELVDNRLEFLAAIVSNTGEGRVYQAIGVLTADEYSKVKNVSIDQARNTLRRIALLSLVATVDVNRRITHNKGILNGLDAVARACGQDTRAIAVANCNDVPLVQHTFDEDTFTLHSVATIATPVGTVGGSCIYAPGLLILERSGSISANKFSRVLAAVALLQNFAALRALVSEGIQRGHMALHRRKNIATSSGFTDAVLDD</sequence>
<dbReference type="VEuPathDB" id="GiardiaDB:GMRT_11484"/>
<dbReference type="OrthoDB" id="310654at2759"/>
<accession>A0A4Z1T2A5</accession>
<dbReference type="InterPro" id="IPR023076">
    <property type="entry name" value="HMG_CoA_Rdtase_CS"/>
</dbReference>
<keyword evidence="5" id="KW-1185">Reference proteome</keyword>
<evidence type="ECO:0000256" key="3">
    <source>
        <dbReference type="ARBA" id="ARBA00023002"/>
    </source>
</evidence>
<dbReference type="Gene3D" id="3.90.770.10">
    <property type="entry name" value="3-hydroxy-3-methylglutaryl-coenzyme A Reductase, Chain A, domain 2"/>
    <property type="match status" value="2"/>
</dbReference>
<dbReference type="PRINTS" id="PR00071">
    <property type="entry name" value="HMGCOARDTASE"/>
</dbReference>
<dbReference type="SUPFAM" id="SSF55035">
    <property type="entry name" value="NAD-binding domain of HMG-CoA reductase"/>
    <property type="match status" value="1"/>
</dbReference>
<keyword evidence="3" id="KW-0560">Oxidoreductase</keyword>
<evidence type="ECO:0000256" key="2">
    <source>
        <dbReference type="ARBA" id="ARBA00012999"/>
    </source>
</evidence>
<dbReference type="PROSITE" id="PS01192">
    <property type="entry name" value="HMG_COA_REDUCTASE_3"/>
    <property type="match status" value="1"/>
</dbReference>
<dbReference type="GO" id="GO:0004420">
    <property type="term" value="F:hydroxymethylglutaryl-CoA reductase (NADPH) activity"/>
    <property type="evidence" value="ECO:0007669"/>
    <property type="project" value="UniProtKB-EC"/>
</dbReference>
<dbReference type="EMBL" id="VDLU01000001">
    <property type="protein sequence ID" value="TNJ29788.1"/>
    <property type="molecule type" value="Genomic_DNA"/>
</dbReference>
<dbReference type="InterPro" id="IPR023074">
    <property type="entry name" value="HMG_CoA_Rdtase_cat_sf"/>
</dbReference>
<evidence type="ECO:0000313" key="4">
    <source>
        <dbReference type="EMBL" id="TNJ29788.1"/>
    </source>
</evidence>
<name>A0A4Z1T2A5_GIAMU</name>
<dbReference type="PANTHER" id="PTHR10572:SF24">
    <property type="entry name" value="3-HYDROXY-3-METHYLGLUTARYL-COENZYME A REDUCTASE"/>
    <property type="match status" value="1"/>
</dbReference>
<dbReference type="Proteomes" id="UP000315496">
    <property type="component" value="Chromosome 1"/>
</dbReference>
<reference evidence="4 5" key="1">
    <citation type="submission" date="2019-05" db="EMBL/GenBank/DDBJ databases">
        <title>The compact genome of Giardia muris reveals important steps in the evolution of intestinal protozoan parasites.</title>
        <authorList>
            <person name="Xu F."/>
            <person name="Jimenez-Gonzalez A."/>
            <person name="Einarsson E."/>
            <person name="Astvaldsson A."/>
            <person name="Peirasmaki D."/>
            <person name="Eckmann L."/>
            <person name="Andersson J.O."/>
            <person name="Svard S.G."/>
            <person name="Jerlstrom-Hultqvist J."/>
        </authorList>
    </citation>
    <scope>NUCLEOTIDE SEQUENCE [LARGE SCALE GENOMIC DNA]</scope>
    <source>
        <strain evidence="4 5">Roberts-Thomson</strain>
    </source>
</reference>
<dbReference type="PANTHER" id="PTHR10572">
    <property type="entry name" value="3-HYDROXY-3-METHYLGLUTARYL-COENZYME A REDUCTASE"/>
    <property type="match status" value="1"/>
</dbReference>
<dbReference type="InterPro" id="IPR009029">
    <property type="entry name" value="HMG_CoA_Rdtase_sub-bd_dom_sf"/>
</dbReference>
<proteinExistence type="inferred from homology"/>
<dbReference type="Pfam" id="PF00368">
    <property type="entry name" value="HMG-CoA_red"/>
    <property type="match status" value="1"/>
</dbReference>
<comment type="caution">
    <text evidence="4">The sequence shown here is derived from an EMBL/GenBank/DDBJ whole genome shotgun (WGS) entry which is preliminary data.</text>
</comment>
<dbReference type="GO" id="GO:0015936">
    <property type="term" value="P:coenzyme A metabolic process"/>
    <property type="evidence" value="ECO:0007669"/>
    <property type="project" value="InterPro"/>
</dbReference>